<name>A0A8S5PSU5_9CAUD</name>
<evidence type="ECO:0000313" key="1">
    <source>
        <dbReference type="EMBL" id="DAE09587.1"/>
    </source>
</evidence>
<organism evidence="1">
    <name type="scientific">Siphoviridae sp. ct96x5</name>
    <dbReference type="NCBI Taxonomy" id="2825367"/>
    <lineage>
        <taxon>Viruses</taxon>
        <taxon>Duplodnaviria</taxon>
        <taxon>Heunggongvirae</taxon>
        <taxon>Uroviricota</taxon>
        <taxon>Caudoviricetes</taxon>
    </lineage>
</organism>
<accession>A0A8S5PSU5</accession>
<proteinExistence type="predicted"/>
<reference evidence="1" key="1">
    <citation type="journal article" date="2021" name="Proc. Natl. Acad. Sci. U.S.A.">
        <title>A Catalog of Tens of Thousands of Viruses from Human Metagenomes Reveals Hidden Associations with Chronic Diseases.</title>
        <authorList>
            <person name="Tisza M.J."/>
            <person name="Buck C.B."/>
        </authorList>
    </citation>
    <scope>NUCLEOTIDE SEQUENCE</scope>
    <source>
        <strain evidence="1">Ct96x5</strain>
    </source>
</reference>
<protein>
    <submittedName>
        <fullName evidence="1">Uncharacterized protein</fullName>
    </submittedName>
</protein>
<sequence length="93" mass="10974">MAEYMICSTPRGTGRYIAQTIPRDYKCIEYIGTMQKDYFGKITATCPRLFQTEEAAKQYRNRFCDERNLPLWYVREYNACCNDVLPAKECEFA</sequence>
<dbReference type="EMBL" id="BK015488">
    <property type="protein sequence ID" value="DAE09587.1"/>
    <property type="molecule type" value="Genomic_DNA"/>
</dbReference>